<dbReference type="PANTHER" id="PTHR13382">
    <property type="entry name" value="MITOCHONDRIAL ATP SYNTHASE COUPLING FACTOR B"/>
    <property type="match status" value="1"/>
</dbReference>
<evidence type="ECO:0008006" key="3">
    <source>
        <dbReference type="Google" id="ProtNLM"/>
    </source>
</evidence>
<reference evidence="1" key="1">
    <citation type="submission" date="2016-04" db="EMBL/GenBank/DDBJ databases">
        <authorList>
            <person name="Evans L.H."/>
            <person name="Alamgir A."/>
            <person name="Owens N."/>
            <person name="Weber N.D."/>
            <person name="Virtaneva K."/>
            <person name="Barbian K."/>
            <person name="Babar A."/>
            <person name="Rosenke K."/>
        </authorList>
    </citation>
    <scope>NUCLEOTIDE SEQUENCE [LARGE SCALE GENOMIC DNA]</scope>
    <source>
        <strain evidence="1">CBS 101.48</strain>
    </source>
</reference>
<sequence length="369" mass="42447">MSDINNLSLELVEHIMDYIDCIADLYQCATVSKYFYMASTPKLWYSPTAQRKSHKGHSVNAMILRTLYSRRGRKHYNFLEAIIEYPHYGRLWPRKDVLPQRRAPLVPLSHCIRKLQFSMRDNVRIIVSLVEQTPLVEELSIKDHVIDSATMDYIAQLCPHLTRIHLHASIDGSGHLASFAQHCTQLRHIALTWPTGLVLESLADFKDHRLESLEINNGYRLIPPLENLESFLSSLQNLTSLKVENSEDIWGQDFMRAFSPTTTRTAPLPLLTSLTITKLFQLGDDFMVPFIAAHPRLESVVLVGCRIGDATLYAIATHLSRLRHLVIDHDAELSPQVIKHVVDYCPVLDKVLYTRTETQRRRTRHVRPR</sequence>
<organism evidence="1">
    <name type="scientific">Absidia glauca</name>
    <name type="common">Pin mould</name>
    <dbReference type="NCBI Taxonomy" id="4829"/>
    <lineage>
        <taxon>Eukaryota</taxon>
        <taxon>Fungi</taxon>
        <taxon>Fungi incertae sedis</taxon>
        <taxon>Mucoromycota</taxon>
        <taxon>Mucoromycotina</taxon>
        <taxon>Mucoromycetes</taxon>
        <taxon>Mucorales</taxon>
        <taxon>Cunninghamellaceae</taxon>
        <taxon>Absidia</taxon>
    </lineage>
</organism>
<keyword evidence="2" id="KW-1185">Reference proteome</keyword>
<name>A0A163KRG3_ABSGL</name>
<dbReference type="InterPro" id="IPR050648">
    <property type="entry name" value="F-box_LRR-repeat"/>
</dbReference>
<accession>A0A163KRG3</accession>
<evidence type="ECO:0000313" key="2">
    <source>
        <dbReference type="Proteomes" id="UP000078561"/>
    </source>
</evidence>
<dbReference type="SUPFAM" id="SSF81383">
    <property type="entry name" value="F-box domain"/>
    <property type="match status" value="1"/>
</dbReference>
<protein>
    <recommendedName>
        <fullName evidence="3">F-box domain-containing protein</fullName>
    </recommendedName>
</protein>
<dbReference type="Gene3D" id="3.80.10.10">
    <property type="entry name" value="Ribonuclease Inhibitor"/>
    <property type="match status" value="1"/>
</dbReference>
<gene>
    <name evidence="1" type="primary">ABSGL_03206.1 scaffold 4267</name>
</gene>
<dbReference type="SUPFAM" id="SSF52047">
    <property type="entry name" value="RNI-like"/>
    <property type="match status" value="1"/>
</dbReference>
<dbReference type="EMBL" id="LT551899">
    <property type="protein sequence ID" value="SAL97699.1"/>
    <property type="molecule type" value="Genomic_DNA"/>
</dbReference>
<dbReference type="InParanoid" id="A0A163KRG3"/>
<evidence type="ECO:0000313" key="1">
    <source>
        <dbReference type="EMBL" id="SAL97699.1"/>
    </source>
</evidence>
<dbReference type="InterPro" id="IPR032675">
    <property type="entry name" value="LRR_dom_sf"/>
</dbReference>
<proteinExistence type="predicted"/>
<dbReference type="AlphaFoldDB" id="A0A163KRG3"/>
<dbReference type="GO" id="GO:0005737">
    <property type="term" value="C:cytoplasm"/>
    <property type="evidence" value="ECO:0007669"/>
    <property type="project" value="TreeGrafter"/>
</dbReference>
<dbReference type="InterPro" id="IPR036047">
    <property type="entry name" value="F-box-like_dom_sf"/>
</dbReference>
<dbReference type="OrthoDB" id="10257471at2759"/>
<dbReference type="Proteomes" id="UP000078561">
    <property type="component" value="Unassembled WGS sequence"/>
</dbReference>